<organism evidence="1 2">
    <name type="scientific">Ensete ventricosum</name>
    <name type="common">Abyssinian banana</name>
    <name type="synonym">Musa ensete</name>
    <dbReference type="NCBI Taxonomy" id="4639"/>
    <lineage>
        <taxon>Eukaryota</taxon>
        <taxon>Viridiplantae</taxon>
        <taxon>Streptophyta</taxon>
        <taxon>Embryophyta</taxon>
        <taxon>Tracheophyta</taxon>
        <taxon>Spermatophyta</taxon>
        <taxon>Magnoliopsida</taxon>
        <taxon>Liliopsida</taxon>
        <taxon>Zingiberales</taxon>
        <taxon>Musaceae</taxon>
        <taxon>Ensete</taxon>
    </lineage>
</organism>
<reference evidence="1 2" key="1">
    <citation type="journal article" date="2014" name="Agronomy (Basel)">
        <title>A Draft Genome Sequence for Ensete ventricosum, the Drought-Tolerant Tree Against Hunger.</title>
        <authorList>
            <person name="Harrison J."/>
            <person name="Moore K.A."/>
            <person name="Paszkiewicz K."/>
            <person name="Jones T."/>
            <person name="Grant M."/>
            <person name="Ambacheew D."/>
            <person name="Muzemil S."/>
            <person name="Studholme D.J."/>
        </authorList>
    </citation>
    <scope>NUCLEOTIDE SEQUENCE [LARGE SCALE GENOMIC DNA]</scope>
</reference>
<protein>
    <recommendedName>
        <fullName evidence="3">F-box domain-containing protein</fullName>
    </recommendedName>
</protein>
<dbReference type="Pfam" id="PF14299">
    <property type="entry name" value="PP2"/>
    <property type="match status" value="2"/>
</dbReference>
<dbReference type="AlphaFoldDB" id="A0A427ARM6"/>
<name>A0A427ARM6_ENSVE</name>
<proteinExistence type="predicted"/>
<dbReference type="EMBL" id="AMZH03001570">
    <property type="protein sequence ID" value="RRT78847.1"/>
    <property type="molecule type" value="Genomic_DNA"/>
</dbReference>
<dbReference type="InterPro" id="IPR025886">
    <property type="entry name" value="PP2-like"/>
</dbReference>
<accession>A0A427ARM6</accession>
<evidence type="ECO:0008006" key="3">
    <source>
        <dbReference type="Google" id="ProtNLM"/>
    </source>
</evidence>
<dbReference type="PANTHER" id="PTHR32278">
    <property type="entry name" value="F-BOX DOMAIN-CONTAINING PROTEIN"/>
    <property type="match status" value="1"/>
</dbReference>
<sequence length="254" mass="28751">MSLEIDSCSSLQSFSLDRSSGAKCYMLSARELFITWADTPQYWMWDCLPESRCVVISHIYSVFPHWHAKCITQLIDYMIVDGNFPRGRFAEVAELIDVCWLEIRGKIESRMLSRKTTYAAYLIFRISDVSQGLGYPPQEASVKVGGHSSTKTVCLQPSDMLSHMHARRASALFGYCVRCRRLMITAEAEEAAEETEEVDGAPQARNDDWMELELGEFYIDDGDDGEVNISLLEIKGGGWKKGLIIEGIEIRPKQ</sequence>
<dbReference type="PANTHER" id="PTHR32278:SF111">
    <property type="entry name" value="F-BOX PROTEIN PP2-B12-RELATED"/>
    <property type="match status" value="1"/>
</dbReference>
<evidence type="ECO:0000313" key="1">
    <source>
        <dbReference type="EMBL" id="RRT78847.1"/>
    </source>
</evidence>
<comment type="caution">
    <text evidence="1">The sequence shown here is derived from an EMBL/GenBank/DDBJ whole genome shotgun (WGS) entry which is preliminary data.</text>
</comment>
<gene>
    <name evidence="1" type="ORF">B296_00026493</name>
</gene>
<dbReference type="Proteomes" id="UP000287651">
    <property type="component" value="Unassembled WGS sequence"/>
</dbReference>
<evidence type="ECO:0000313" key="2">
    <source>
        <dbReference type="Proteomes" id="UP000287651"/>
    </source>
</evidence>